<organism evidence="2 3">
    <name type="scientific">Lactococcus garvieae</name>
    <dbReference type="NCBI Taxonomy" id="1363"/>
    <lineage>
        <taxon>Bacteria</taxon>
        <taxon>Bacillati</taxon>
        <taxon>Bacillota</taxon>
        <taxon>Bacilli</taxon>
        <taxon>Lactobacillales</taxon>
        <taxon>Streptococcaceae</taxon>
        <taxon>Lactococcus</taxon>
    </lineage>
</organism>
<protein>
    <submittedName>
        <fullName evidence="2">Uncharacterized protein</fullName>
    </submittedName>
</protein>
<feature type="transmembrane region" description="Helical" evidence="1">
    <location>
        <begin position="29"/>
        <end position="47"/>
    </location>
</feature>
<evidence type="ECO:0000313" key="2">
    <source>
        <dbReference type="EMBL" id="SFL28825.1"/>
    </source>
</evidence>
<reference evidence="2 3" key="1">
    <citation type="submission" date="2016-10" db="EMBL/GenBank/DDBJ databases">
        <authorList>
            <person name="de Groot N.N."/>
        </authorList>
    </citation>
    <scope>NUCLEOTIDE SEQUENCE [LARGE SCALE GENOMIC DNA]</scope>
    <source>
        <strain evidence="2 3">M79</strain>
    </source>
</reference>
<evidence type="ECO:0000313" key="3">
    <source>
        <dbReference type="Proteomes" id="UP000181969"/>
    </source>
</evidence>
<evidence type="ECO:0000256" key="1">
    <source>
        <dbReference type="SAM" id="Phobius"/>
    </source>
</evidence>
<dbReference type="Proteomes" id="UP000181969">
    <property type="component" value="Unassembled WGS sequence"/>
</dbReference>
<accession>A0A1I4GFP9</accession>
<keyword evidence="1" id="KW-0472">Membrane</keyword>
<name>A0A1I4GFP9_9LACT</name>
<dbReference type="EMBL" id="FOTJ01000004">
    <property type="protein sequence ID" value="SFL28825.1"/>
    <property type="molecule type" value="Genomic_DNA"/>
</dbReference>
<dbReference type="AlphaFoldDB" id="A0A1I4GFP9"/>
<keyword evidence="1" id="KW-0812">Transmembrane</keyword>
<proteinExistence type="predicted"/>
<dbReference type="RefSeq" id="WP_177180184.1">
    <property type="nucleotide sequence ID" value="NZ_FOTJ01000004.1"/>
</dbReference>
<keyword evidence="1" id="KW-1133">Transmembrane helix</keyword>
<sequence>MTVYRPKYLKEQKFKREQGLAKEEKDSEGGCGCIFIFLITIAVILLMK</sequence>
<gene>
    <name evidence="2" type="ORF">SAMN05216438_1047</name>
</gene>